<accession>A0A833J661</accession>
<evidence type="ECO:0000313" key="2">
    <source>
        <dbReference type="EMBL" id="KAB7785330.1"/>
    </source>
</evidence>
<organism evidence="2 3">
    <name type="scientific">Methylorubrum populi</name>
    <dbReference type="NCBI Taxonomy" id="223967"/>
    <lineage>
        <taxon>Bacteria</taxon>
        <taxon>Pseudomonadati</taxon>
        <taxon>Pseudomonadota</taxon>
        <taxon>Alphaproteobacteria</taxon>
        <taxon>Hyphomicrobiales</taxon>
        <taxon>Methylobacteriaceae</taxon>
        <taxon>Methylorubrum</taxon>
    </lineage>
</organism>
<dbReference type="AlphaFoldDB" id="A0A833J661"/>
<dbReference type="EMBL" id="WEKV01000010">
    <property type="protein sequence ID" value="KAB7785330.1"/>
    <property type="molecule type" value="Genomic_DNA"/>
</dbReference>
<feature type="region of interest" description="Disordered" evidence="1">
    <location>
        <begin position="1"/>
        <end position="41"/>
    </location>
</feature>
<gene>
    <name evidence="2" type="ORF">F8B43_3363</name>
</gene>
<sequence>MDPRRTDTSSPAAPDAGTHPNALDDLWAEGTGQAWRDHPSE</sequence>
<name>A0A833J661_9HYPH</name>
<evidence type="ECO:0000256" key="1">
    <source>
        <dbReference type="SAM" id="MobiDB-lite"/>
    </source>
</evidence>
<protein>
    <submittedName>
        <fullName evidence="2">Uncharacterized protein</fullName>
    </submittedName>
</protein>
<comment type="caution">
    <text evidence="2">The sequence shown here is derived from an EMBL/GenBank/DDBJ whole genome shotgun (WGS) entry which is preliminary data.</text>
</comment>
<proteinExistence type="predicted"/>
<dbReference type="Proteomes" id="UP000469949">
    <property type="component" value="Unassembled WGS sequence"/>
</dbReference>
<reference evidence="2 3" key="1">
    <citation type="submission" date="2019-10" db="EMBL/GenBank/DDBJ databases">
        <title>Draft Genome Sequence of the Caffeine Degrading Methylotroph Methylorubrum populi PINKEL.</title>
        <authorList>
            <person name="Dawson S.C."/>
            <person name="Zhang X."/>
            <person name="Wright M.E."/>
            <person name="Sharma G."/>
            <person name="Langner J.T."/>
            <person name="Ditty J.L."/>
            <person name="Subuyuj G.A."/>
        </authorList>
    </citation>
    <scope>NUCLEOTIDE SEQUENCE [LARGE SCALE GENOMIC DNA]</scope>
    <source>
        <strain evidence="2 3">Pinkel</strain>
    </source>
</reference>
<evidence type="ECO:0000313" key="3">
    <source>
        <dbReference type="Proteomes" id="UP000469949"/>
    </source>
</evidence>